<feature type="transmembrane region" description="Helical" evidence="2">
    <location>
        <begin position="235"/>
        <end position="256"/>
    </location>
</feature>
<evidence type="ECO:0000313" key="4">
    <source>
        <dbReference type="Proteomes" id="UP000283269"/>
    </source>
</evidence>
<feature type="transmembrane region" description="Helical" evidence="2">
    <location>
        <begin position="139"/>
        <end position="163"/>
    </location>
</feature>
<evidence type="ECO:0000256" key="2">
    <source>
        <dbReference type="SAM" id="Phobius"/>
    </source>
</evidence>
<organism evidence="3 4">
    <name type="scientific">Psilocybe cyanescens</name>
    <dbReference type="NCBI Taxonomy" id="93625"/>
    <lineage>
        <taxon>Eukaryota</taxon>
        <taxon>Fungi</taxon>
        <taxon>Dikarya</taxon>
        <taxon>Basidiomycota</taxon>
        <taxon>Agaricomycotina</taxon>
        <taxon>Agaricomycetes</taxon>
        <taxon>Agaricomycetidae</taxon>
        <taxon>Agaricales</taxon>
        <taxon>Agaricineae</taxon>
        <taxon>Strophariaceae</taxon>
        <taxon>Psilocybe</taxon>
    </lineage>
</organism>
<dbReference type="EMBL" id="NHYD01003425">
    <property type="protein sequence ID" value="PPQ78164.1"/>
    <property type="molecule type" value="Genomic_DNA"/>
</dbReference>
<dbReference type="Proteomes" id="UP000283269">
    <property type="component" value="Unassembled WGS sequence"/>
</dbReference>
<keyword evidence="2" id="KW-0472">Membrane</keyword>
<protein>
    <submittedName>
        <fullName evidence="3">Uncharacterized protein</fullName>
    </submittedName>
</protein>
<evidence type="ECO:0000313" key="3">
    <source>
        <dbReference type="EMBL" id="PPQ78164.1"/>
    </source>
</evidence>
<dbReference type="OrthoDB" id="2972868at2759"/>
<accession>A0A409WI25</accession>
<feature type="transmembrane region" description="Helical" evidence="2">
    <location>
        <begin position="276"/>
        <end position="309"/>
    </location>
</feature>
<gene>
    <name evidence="3" type="ORF">CVT25_015498</name>
</gene>
<name>A0A409WI25_PSICY</name>
<keyword evidence="4" id="KW-1185">Reference proteome</keyword>
<feature type="transmembrane region" description="Helical" evidence="2">
    <location>
        <begin position="183"/>
        <end position="205"/>
    </location>
</feature>
<keyword evidence="2" id="KW-0812">Transmembrane</keyword>
<keyword evidence="2" id="KW-1133">Transmembrane helix</keyword>
<dbReference type="InParanoid" id="A0A409WI25"/>
<feature type="compositionally biased region" description="Polar residues" evidence="1">
    <location>
        <begin position="19"/>
        <end position="31"/>
    </location>
</feature>
<evidence type="ECO:0000256" key="1">
    <source>
        <dbReference type="SAM" id="MobiDB-lite"/>
    </source>
</evidence>
<feature type="compositionally biased region" description="Low complexity" evidence="1">
    <location>
        <begin position="32"/>
        <end position="48"/>
    </location>
</feature>
<feature type="region of interest" description="Disordered" evidence="1">
    <location>
        <begin position="1"/>
        <end position="130"/>
    </location>
</feature>
<proteinExistence type="predicted"/>
<reference evidence="3 4" key="1">
    <citation type="journal article" date="2018" name="Evol. Lett.">
        <title>Horizontal gene cluster transfer increased hallucinogenic mushroom diversity.</title>
        <authorList>
            <person name="Reynolds H.T."/>
            <person name="Vijayakumar V."/>
            <person name="Gluck-Thaler E."/>
            <person name="Korotkin H.B."/>
            <person name="Matheny P.B."/>
            <person name="Slot J.C."/>
        </authorList>
    </citation>
    <scope>NUCLEOTIDE SEQUENCE [LARGE SCALE GENOMIC DNA]</scope>
    <source>
        <strain evidence="3 4">2631</strain>
    </source>
</reference>
<dbReference type="AlphaFoldDB" id="A0A409WI25"/>
<sequence length="317" mass="33924">MATMSRYSRIFLRPKDSWTAESSSKISTSVEPASSGSPGFSYPPSSLPSHDRDSPFPMSSPAPHPYTLGAALHSPIETSSREGTNTTNHGQVPTNTSDYHNVNEKPPESPMGHQYPRNENLIPTNGSRSPPRPLHLRPAVILLIFLPVPPLLSLTYMVVGHAILRASKSSPDSVFRSPLLSSIEAGATGGVILSLPIALLLYILVFPTRPPNAPEDFFDDDNSSMFSQAKWIRRLGYVVSGLLILCVGGLAGPLGVTCLSSGTLNAFVGNKKLLSTGAAAAAGFLGGVLLAFGFLTLCIITMTVWTLWIRRKQPSTT</sequence>
<comment type="caution">
    <text evidence="3">The sequence shown here is derived from an EMBL/GenBank/DDBJ whole genome shotgun (WGS) entry which is preliminary data.</text>
</comment>
<feature type="compositionally biased region" description="Polar residues" evidence="1">
    <location>
        <begin position="76"/>
        <end position="100"/>
    </location>
</feature>